<feature type="domain" description="N-acetyltransferase" evidence="2">
    <location>
        <begin position="13"/>
        <end position="158"/>
    </location>
</feature>
<dbReference type="RefSeq" id="WP_330800512.1">
    <property type="nucleotide sequence ID" value="NZ_JAZEWV010000053.1"/>
</dbReference>
<organism evidence="3 4">
    <name type="scientific">Actinacidiphila polyblastidii</name>
    <dbReference type="NCBI Taxonomy" id="3110430"/>
    <lineage>
        <taxon>Bacteria</taxon>
        <taxon>Bacillati</taxon>
        <taxon>Actinomycetota</taxon>
        <taxon>Actinomycetes</taxon>
        <taxon>Kitasatosporales</taxon>
        <taxon>Streptomycetaceae</taxon>
        <taxon>Actinacidiphila</taxon>
    </lineage>
</organism>
<sequence length="225" mass="24425">MTETQVDGLLKATVFDPRSADHIAALTAMHQGYLLEELERTGHHAQGFPLAGWLRTVILGVDDDPIGFVAIDCGRRSVELIYVTPAHRSRGIATGVLSDLAATCPEPMQLKGPLSPGGQALAEKLGLSTAWSTPEQMEEAEAELAALEDAVGWHCPHRGKRRGDPRRPCRPCYRNLVTKTSARMIAGVAAMHCGDLTFGRTKTRPTIPNPQVSSSTTVDNREDHR</sequence>
<keyword evidence="4" id="KW-1185">Reference proteome</keyword>
<dbReference type="Proteomes" id="UP001344658">
    <property type="component" value="Unassembled WGS sequence"/>
</dbReference>
<accession>A0ABU7PLQ3</accession>
<evidence type="ECO:0000313" key="3">
    <source>
        <dbReference type="EMBL" id="MEE4546753.1"/>
    </source>
</evidence>
<feature type="compositionally biased region" description="Polar residues" evidence="1">
    <location>
        <begin position="204"/>
        <end position="218"/>
    </location>
</feature>
<reference evidence="3 4" key="1">
    <citation type="submission" date="2023-12" db="EMBL/GenBank/DDBJ databases">
        <title>Streptomyces sp. V4-01.</title>
        <authorList>
            <person name="Somphong A."/>
            <person name="Phongsopitanun W."/>
        </authorList>
    </citation>
    <scope>NUCLEOTIDE SEQUENCE [LARGE SCALE GENOMIC DNA]</scope>
    <source>
        <strain evidence="3 4">V4-01</strain>
    </source>
</reference>
<dbReference type="SUPFAM" id="SSF55729">
    <property type="entry name" value="Acyl-CoA N-acyltransferases (Nat)"/>
    <property type="match status" value="1"/>
</dbReference>
<evidence type="ECO:0000259" key="2">
    <source>
        <dbReference type="PROSITE" id="PS51186"/>
    </source>
</evidence>
<evidence type="ECO:0000256" key="1">
    <source>
        <dbReference type="SAM" id="MobiDB-lite"/>
    </source>
</evidence>
<feature type="region of interest" description="Disordered" evidence="1">
    <location>
        <begin position="199"/>
        <end position="225"/>
    </location>
</feature>
<name>A0ABU7PLQ3_9ACTN</name>
<dbReference type="InterPro" id="IPR000182">
    <property type="entry name" value="GNAT_dom"/>
</dbReference>
<gene>
    <name evidence="3" type="ORF">V2S66_32915</name>
</gene>
<protein>
    <recommendedName>
        <fullName evidence="2">N-acetyltransferase domain-containing protein</fullName>
    </recommendedName>
</protein>
<dbReference type="Gene3D" id="3.40.630.30">
    <property type="match status" value="1"/>
</dbReference>
<dbReference type="InterPro" id="IPR016181">
    <property type="entry name" value="Acyl_CoA_acyltransferase"/>
</dbReference>
<evidence type="ECO:0000313" key="4">
    <source>
        <dbReference type="Proteomes" id="UP001344658"/>
    </source>
</evidence>
<proteinExistence type="predicted"/>
<dbReference type="EMBL" id="JAZEWV010000053">
    <property type="protein sequence ID" value="MEE4546753.1"/>
    <property type="molecule type" value="Genomic_DNA"/>
</dbReference>
<comment type="caution">
    <text evidence="3">The sequence shown here is derived from an EMBL/GenBank/DDBJ whole genome shotgun (WGS) entry which is preliminary data.</text>
</comment>
<dbReference type="CDD" id="cd04301">
    <property type="entry name" value="NAT_SF"/>
    <property type="match status" value="1"/>
</dbReference>
<dbReference type="PROSITE" id="PS51186">
    <property type="entry name" value="GNAT"/>
    <property type="match status" value="1"/>
</dbReference>